<organism evidence="1 2">
    <name type="scientific">Romanomermis culicivorax</name>
    <name type="common">Nematode worm</name>
    <dbReference type="NCBI Taxonomy" id="13658"/>
    <lineage>
        <taxon>Eukaryota</taxon>
        <taxon>Metazoa</taxon>
        <taxon>Ecdysozoa</taxon>
        <taxon>Nematoda</taxon>
        <taxon>Enoplea</taxon>
        <taxon>Dorylaimia</taxon>
        <taxon>Mermithida</taxon>
        <taxon>Mermithoidea</taxon>
        <taxon>Mermithidae</taxon>
        <taxon>Romanomermis</taxon>
    </lineage>
</organism>
<accession>A0A915JVC1</accession>
<dbReference type="Proteomes" id="UP000887565">
    <property type="component" value="Unplaced"/>
</dbReference>
<sequence length="115" mass="12765">MRIRNFTPDGQALDQVYGQFRERLANGVSRSKIGICLTKPVYPAIRVGSLCTRRLAGTLLRGAGLCRAGPSTSSILAVFVRYSKPTVPGYCNVISRPYKICYRPPQLQPNLHIWA</sequence>
<name>A0A915JVC1_ROMCU</name>
<dbReference type="AlphaFoldDB" id="A0A915JVC1"/>
<protein>
    <submittedName>
        <fullName evidence="2">Uncharacterized protein</fullName>
    </submittedName>
</protein>
<proteinExistence type="predicted"/>
<evidence type="ECO:0000313" key="1">
    <source>
        <dbReference type="Proteomes" id="UP000887565"/>
    </source>
</evidence>
<keyword evidence="1" id="KW-1185">Reference proteome</keyword>
<reference evidence="2" key="1">
    <citation type="submission" date="2022-11" db="UniProtKB">
        <authorList>
            <consortium name="WormBaseParasite"/>
        </authorList>
    </citation>
    <scope>IDENTIFICATION</scope>
</reference>
<evidence type="ECO:0000313" key="2">
    <source>
        <dbReference type="WBParaSite" id="nRc.2.0.1.t30340-RA"/>
    </source>
</evidence>
<dbReference type="WBParaSite" id="nRc.2.0.1.t30340-RA">
    <property type="protein sequence ID" value="nRc.2.0.1.t30340-RA"/>
    <property type="gene ID" value="nRc.2.0.1.g30340"/>
</dbReference>